<evidence type="ECO:0000256" key="4">
    <source>
        <dbReference type="ARBA" id="ARBA00005259"/>
    </source>
</evidence>
<feature type="binding site" evidence="16">
    <location>
        <position position="173"/>
    </location>
    <ligand>
        <name>NADP(+)</name>
        <dbReference type="ChEBI" id="CHEBI:58349"/>
    </ligand>
</feature>
<dbReference type="CDD" id="cd01284">
    <property type="entry name" value="Riboflavin_deaminase-reductase"/>
    <property type="match status" value="1"/>
</dbReference>
<dbReference type="PROSITE" id="PS51747">
    <property type="entry name" value="CYT_DCMP_DEAMINASES_2"/>
    <property type="match status" value="1"/>
</dbReference>
<protein>
    <recommendedName>
        <fullName evidence="14">Riboflavin biosynthesis protein RibD</fullName>
    </recommendedName>
    <domain>
        <recommendedName>
            <fullName evidence="14">Diaminohydroxyphosphoribosylaminopyrimidine deaminase</fullName>
            <shortName evidence="14">DRAP deaminase</shortName>
            <ecNumber evidence="14">3.5.4.26</ecNumber>
        </recommendedName>
        <alternativeName>
            <fullName evidence="14">Riboflavin-specific deaminase</fullName>
        </alternativeName>
    </domain>
    <domain>
        <recommendedName>
            <fullName evidence="14">5-amino-6-(5-phosphoribosylamino)uracil reductase</fullName>
            <ecNumber evidence="14">1.1.1.193</ecNumber>
        </recommendedName>
        <alternativeName>
            <fullName evidence="14">HTP reductase</fullName>
        </alternativeName>
    </domain>
</protein>
<dbReference type="Gene3D" id="3.40.140.10">
    <property type="entry name" value="Cytidine Deaminase, domain 2"/>
    <property type="match status" value="1"/>
</dbReference>
<dbReference type="SUPFAM" id="SSF53927">
    <property type="entry name" value="Cytidine deaminase-like"/>
    <property type="match status" value="1"/>
</dbReference>
<dbReference type="Pfam" id="PF00383">
    <property type="entry name" value="dCMP_cyt_deam_1"/>
    <property type="match status" value="1"/>
</dbReference>
<feature type="binding site" evidence="17">
    <location>
        <position position="103"/>
    </location>
    <ligand>
        <name>Zn(2+)</name>
        <dbReference type="ChEBI" id="CHEBI:29105"/>
        <note>catalytic</note>
    </ligand>
</feature>
<evidence type="ECO:0000256" key="14">
    <source>
        <dbReference type="PIRNR" id="PIRNR006769"/>
    </source>
</evidence>
<evidence type="ECO:0000256" key="11">
    <source>
        <dbReference type="ARBA" id="ARBA00023268"/>
    </source>
</evidence>
<feature type="binding site" evidence="16">
    <location>
        <position position="215"/>
    </location>
    <ligand>
        <name>NADP(+)</name>
        <dbReference type="ChEBI" id="CHEBI:58349"/>
    </ligand>
</feature>
<keyword evidence="10 14" id="KW-0560">Oxidoreductase</keyword>
<keyword evidence="9 14" id="KW-0521">NADP</keyword>
<dbReference type="GO" id="GO:0009231">
    <property type="term" value="P:riboflavin biosynthetic process"/>
    <property type="evidence" value="ECO:0007669"/>
    <property type="project" value="UniProtKB-UniPathway"/>
</dbReference>
<dbReference type="PIRSF" id="PIRSF006769">
    <property type="entry name" value="RibD"/>
    <property type="match status" value="1"/>
</dbReference>
<dbReference type="GO" id="GO:0008703">
    <property type="term" value="F:5-amino-6-(5-phosphoribosylamino)uracil reductase activity"/>
    <property type="evidence" value="ECO:0007669"/>
    <property type="project" value="UniProtKB-EC"/>
</dbReference>
<dbReference type="InterPro" id="IPR004794">
    <property type="entry name" value="Eubact_RibD"/>
</dbReference>
<comment type="pathway">
    <text evidence="3 14">Cofactor biosynthesis; riboflavin biosynthesis; 5-amino-6-(D-ribitylamino)uracil from GTP: step 3/4.</text>
</comment>
<evidence type="ECO:0000256" key="7">
    <source>
        <dbReference type="ARBA" id="ARBA00022801"/>
    </source>
</evidence>
<gene>
    <name evidence="19" type="ordered locus">CTC_00671</name>
</gene>
<dbReference type="NCBIfam" id="TIGR00326">
    <property type="entry name" value="eubact_ribD"/>
    <property type="match status" value="1"/>
</dbReference>
<evidence type="ECO:0000256" key="13">
    <source>
        <dbReference type="ARBA" id="ARBA00049886"/>
    </source>
</evidence>
<evidence type="ECO:0000313" key="20">
    <source>
        <dbReference type="Proteomes" id="UP000001412"/>
    </source>
</evidence>
<evidence type="ECO:0000256" key="12">
    <source>
        <dbReference type="ARBA" id="ARBA00049861"/>
    </source>
</evidence>
<evidence type="ECO:0000256" key="2">
    <source>
        <dbReference type="ARBA" id="ARBA00004882"/>
    </source>
</evidence>
<dbReference type="InterPro" id="IPR024072">
    <property type="entry name" value="DHFR-like_dom_sf"/>
</dbReference>
<evidence type="ECO:0000256" key="15">
    <source>
        <dbReference type="PIRSR" id="PIRSR006769-1"/>
    </source>
</evidence>
<feature type="binding site" evidence="17">
    <location>
        <position position="69"/>
    </location>
    <ligand>
        <name>Zn(2+)</name>
        <dbReference type="ChEBI" id="CHEBI:29105"/>
        <note>catalytic</note>
    </ligand>
</feature>
<evidence type="ECO:0000256" key="6">
    <source>
        <dbReference type="ARBA" id="ARBA00022723"/>
    </source>
</evidence>
<dbReference type="Pfam" id="PF01872">
    <property type="entry name" value="RibD_C"/>
    <property type="match status" value="1"/>
</dbReference>
<comment type="catalytic activity">
    <reaction evidence="12 14">
        <text>5-amino-6-(5-phospho-D-ribitylamino)uracil + NADP(+) = 5-amino-6-(5-phospho-D-ribosylamino)uracil + NADPH + H(+)</text>
        <dbReference type="Rhea" id="RHEA:17845"/>
        <dbReference type="ChEBI" id="CHEBI:15378"/>
        <dbReference type="ChEBI" id="CHEBI:57783"/>
        <dbReference type="ChEBI" id="CHEBI:58349"/>
        <dbReference type="ChEBI" id="CHEBI:58421"/>
        <dbReference type="ChEBI" id="CHEBI:58453"/>
        <dbReference type="EC" id="1.1.1.193"/>
    </reaction>
</comment>
<sequence>MNFHNVFVIFEGWNKKEMMNLDEIYMKRAIELAHLGEGYVNPNPLVGAVIVKDGRIIGEGYHKKFGEAHAEIEAFKSCKEDPKGGTLYVNLEPCSHYGKTPPCVDVIIKKGIKKVIIGMKDPNPLVAGRGLEILKKANIEVRVGTLEDECRNLNEIFIKYITYKKPFCILKWASTLDGKICSSIGDSRWITGEDSREYVHLIRNKVSSIMVGVNTILRDNPSLTTRLKDRKGVNPTRIIVDSKGRTPLDARIFKEEGDTFIATTSQIEDKKIKEFEKVGAKIIIIPEKGRKVDLQYLVNYLTKLNIDSILLEGGGTLNYSALKEGIVDKVLMFLAPKILGGENSKTPIEGEGIKYIKDCIELKDLSIKNFKEDILIEGFI</sequence>
<keyword evidence="6 14" id="KW-0479">Metal-binding</keyword>
<dbReference type="InterPro" id="IPR002734">
    <property type="entry name" value="RibDG_C"/>
</dbReference>
<dbReference type="PANTHER" id="PTHR38011">
    <property type="entry name" value="DIHYDROFOLATE REDUCTASE FAMILY PROTEIN (AFU_ORTHOLOGUE AFUA_8G06820)"/>
    <property type="match status" value="1"/>
</dbReference>
<dbReference type="HOGENOM" id="CLU_036590_1_2_9"/>
<dbReference type="SUPFAM" id="SSF53597">
    <property type="entry name" value="Dihydrofolate reductase-like"/>
    <property type="match status" value="1"/>
</dbReference>
<feature type="binding site" evidence="16">
    <location>
        <position position="219"/>
    </location>
    <ligand>
        <name>NADP(+)</name>
        <dbReference type="ChEBI" id="CHEBI:58349"/>
    </ligand>
</feature>
<dbReference type="InterPro" id="IPR016193">
    <property type="entry name" value="Cytidine_deaminase-like"/>
</dbReference>
<comment type="function">
    <text evidence="1 14">Converts 2,5-diamino-6-(ribosylamino)-4(3h)-pyrimidinone 5'-phosphate into 5-amino-6-(ribosylamino)-2,4(1h,3h)-pyrimidinedione 5'-phosphate.</text>
</comment>
<dbReference type="STRING" id="212717.CTC_00671"/>
<comment type="similarity">
    <text evidence="4 14">In the N-terminal section; belongs to the cytidine and deoxycytidylate deaminase family.</text>
</comment>
<accession>Q897R0</accession>
<comment type="pathway">
    <text evidence="2 14">Cofactor biosynthesis; riboflavin biosynthesis; 5-amino-6-(D-ribitylamino)uracil from GTP: step 2/4.</text>
</comment>
<dbReference type="GO" id="GO:0008835">
    <property type="term" value="F:diaminohydroxyphosphoribosylaminopyrimidine deaminase activity"/>
    <property type="evidence" value="ECO:0007669"/>
    <property type="project" value="UniProtKB-EC"/>
</dbReference>
<comment type="similarity">
    <text evidence="5 14">In the C-terminal section; belongs to the HTP reductase family.</text>
</comment>
<dbReference type="InterPro" id="IPR011549">
    <property type="entry name" value="RibD_C"/>
</dbReference>
<comment type="cofactor">
    <cofactor evidence="14 17">
        <name>Zn(2+)</name>
        <dbReference type="ChEBI" id="CHEBI:29105"/>
    </cofactor>
    <text evidence="14 17">Binds 1 zinc ion.</text>
</comment>
<feature type="binding site" evidence="16">
    <location>
        <position position="223"/>
    </location>
    <ligand>
        <name>substrate</name>
    </ligand>
</feature>
<dbReference type="NCBIfam" id="TIGR00227">
    <property type="entry name" value="ribD_Cterm"/>
    <property type="match status" value="1"/>
</dbReference>
<feature type="active site" description="Proton donor" evidence="15">
    <location>
        <position position="71"/>
    </location>
</feature>
<feature type="binding site" evidence="17">
    <location>
        <position position="94"/>
    </location>
    <ligand>
        <name>Zn(2+)</name>
        <dbReference type="ChEBI" id="CHEBI:29105"/>
        <note>catalytic</note>
    </ligand>
</feature>
<dbReference type="AlphaFoldDB" id="Q897R0"/>
<feature type="binding site" evidence="16">
    <location>
        <begin position="314"/>
        <end position="320"/>
    </location>
    <ligand>
        <name>NADP(+)</name>
        <dbReference type="ChEBI" id="CHEBI:58349"/>
    </ligand>
</feature>
<evidence type="ECO:0000313" key="19">
    <source>
        <dbReference type="EMBL" id="AAO35276.1"/>
    </source>
</evidence>
<dbReference type="InterPro" id="IPR002125">
    <property type="entry name" value="CMP_dCMP_dom"/>
</dbReference>
<keyword evidence="8 14" id="KW-0862">Zinc</keyword>
<feature type="binding site" evidence="16">
    <location>
        <position position="187"/>
    </location>
    <ligand>
        <name>substrate</name>
    </ligand>
</feature>
<dbReference type="EC" id="3.5.4.26" evidence="14"/>
<dbReference type="GO" id="GO:0046872">
    <property type="term" value="F:metal ion binding"/>
    <property type="evidence" value="ECO:0007669"/>
    <property type="project" value="UniProtKB-KW"/>
</dbReference>
<comment type="catalytic activity">
    <reaction evidence="13 14">
        <text>2,5-diamino-6-hydroxy-4-(5-phosphoribosylamino)-pyrimidine + H2O + H(+) = 5-amino-6-(5-phospho-D-ribosylamino)uracil + NH4(+)</text>
        <dbReference type="Rhea" id="RHEA:21868"/>
        <dbReference type="ChEBI" id="CHEBI:15377"/>
        <dbReference type="ChEBI" id="CHEBI:15378"/>
        <dbReference type="ChEBI" id="CHEBI:28938"/>
        <dbReference type="ChEBI" id="CHEBI:58453"/>
        <dbReference type="ChEBI" id="CHEBI:58614"/>
        <dbReference type="EC" id="3.5.4.26"/>
    </reaction>
</comment>
<dbReference type="EMBL" id="AE015927">
    <property type="protein sequence ID" value="AAO35276.1"/>
    <property type="molecule type" value="Genomic_DNA"/>
</dbReference>
<feature type="binding site" evidence="16">
    <location>
        <position position="203"/>
    </location>
    <ligand>
        <name>substrate</name>
    </ligand>
</feature>
<dbReference type="KEGG" id="ctc:CTC_00671"/>
<feature type="binding site" evidence="16">
    <location>
        <position position="242"/>
    </location>
    <ligand>
        <name>NADP(+)</name>
        <dbReference type="ChEBI" id="CHEBI:58349"/>
    </ligand>
</feature>
<dbReference type="FunFam" id="3.40.140.10:FF:000025">
    <property type="entry name" value="Riboflavin biosynthesis protein RibD"/>
    <property type="match status" value="1"/>
</dbReference>
<evidence type="ECO:0000256" key="1">
    <source>
        <dbReference type="ARBA" id="ARBA00002151"/>
    </source>
</evidence>
<dbReference type="GO" id="GO:0050661">
    <property type="term" value="F:NADP binding"/>
    <property type="evidence" value="ECO:0007669"/>
    <property type="project" value="InterPro"/>
</dbReference>
<dbReference type="InterPro" id="IPR050765">
    <property type="entry name" value="Riboflavin_Biosynth_HTPR"/>
</dbReference>
<evidence type="ECO:0000256" key="5">
    <source>
        <dbReference type="ARBA" id="ARBA00007417"/>
    </source>
</evidence>
<dbReference type="Gene3D" id="3.40.430.10">
    <property type="entry name" value="Dihydrofolate Reductase, subunit A"/>
    <property type="match status" value="1"/>
</dbReference>
<keyword evidence="14" id="KW-0686">Riboflavin biosynthesis</keyword>
<evidence type="ECO:0000256" key="3">
    <source>
        <dbReference type="ARBA" id="ARBA00004910"/>
    </source>
</evidence>
<reference evidence="19 20" key="1">
    <citation type="journal article" date="2003" name="Proc. Natl. Acad. Sci. U.S.A.">
        <title>The genome sequence of Clostridium tetani, the causative agent of tetanus disease.</title>
        <authorList>
            <person name="Brueggemann H."/>
            <person name="Baumer S."/>
            <person name="Fricke W.F."/>
            <person name="Wiezer A."/>
            <person name="Liesegang H."/>
            <person name="Decker I."/>
            <person name="Herzberg C."/>
            <person name="Martinez-Arias R."/>
            <person name="Merkl R."/>
            <person name="Henne A."/>
            <person name="Gottschalk G."/>
        </authorList>
    </citation>
    <scope>NUCLEOTIDE SEQUENCE [LARGE SCALE GENOMIC DNA]</scope>
    <source>
        <strain evidence="20">Massachusetts / E88</strain>
    </source>
</reference>
<evidence type="ECO:0000256" key="8">
    <source>
        <dbReference type="ARBA" id="ARBA00022833"/>
    </source>
</evidence>
<organism evidence="19 20">
    <name type="scientific">Clostridium tetani (strain Massachusetts / E88)</name>
    <dbReference type="NCBI Taxonomy" id="212717"/>
    <lineage>
        <taxon>Bacteria</taxon>
        <taxon>Bacillati</taxon>
        <taxon>Bacillota</taxon>
        <taxon>Clostridia</taxon>
        <taxon>Eubacteriales</taxon>
        <taxon>Clostridiaceae</taxon>
        <taxon>Clostridium</taxon>
    </lineage>
</organism>
<keyword evidence="11" id="KW-0511">Multifunctional enzyme</keyword>
<name>Q897R0_CLOTE</name>
<evidence type="ECO:0000256" key="16">
    <source>
        <dbReference type="PIRSR" id="PIRSR006769-2"/>
    </source>
</evidence>
<feature type="binding site" evidence="16">
    <location>
        <position position="226"/>
    </location>
    <ligand>
        <name>substrate</name>
    </ligand>
</feature>
<dbReference type="EC" id="1.1.1.193" evidence="14"/>
<evidence type="ECO:0000256" key="10">
    <source>
        <dbReference type="ARBA" id="ARBA00023002"/>
    </source>
</evidence>
<dbReference type="PANTHER" id="PTHR38011:SF7">
    <property type="entry name" value="2,5-DIAMINO-6-RIBOSYLAMINO-4(3H)-PYRIMIDINONE 5'-PHOSPHATE REDUCTASE"/>
    <property type="match status" value="1"/>
</dbReference>
<keyword evidence="7 14" id="KW-0378">Hydrolase</keyword>
<feature type="binding site" evidence="16">
    <location>
        <position position="189"/>
    </location>
    <ligand>
        <name>NADP(+)</name>
        <dbReference type="ChEBI" id="CHEBI:58349"/>
    </ligand>
</feature>
<feature type="domain" description="CMP/dCMP-type deaminase" evidence="18">
    <location>
        <begin position="20"/>
        <end position="142"/>
    </location>
</feature>
<evidence type="ECO:0000256" key="17">
    <source>
        <dbReference type="PIRSR" id="PIRSR006769-3"/>
    </source>
</evidence>
<feature type="binding site" evidence="16">
    <location>
        <position position="312"/>
    </location>
    <ligand>
        <name>substrate</name>
    </ligand>
</feature>
<dbReference type="Proteomes" id="UP000001412">
    <property type="component" value="Chromosome"/>
</dbReference>
<evidence type="ECO:0000256" key="9">
    <source>
        <dbReference type="ARBA" id="ARBA00022857"/>
    </source>
</evidence>
<dbReference type="UniPathway" id="UPA00275">
    <property type="reaction ID" value="UER00401"/>
</dbReference>
<keyword evidence="20" id="KW-1185">Reference proteome</keyword>
<proteinExistence type="inferred from homology"/>
<evidence type="ECO:0000259" key="18">
    <source>
        <dbReference type="PROSITE" id="PS51747"/>
    </source>
</evidence>